<evidence type="ECO:0000256" key="4">
    <source>
        <dbReference type="ARBA" id="ARBA00022723"/>
    </source>
</evidence>
<dbReference type="GO" id="GO:0030018">
    <property type="term" value="C:Z disc"/>
    <property type="evidence" value="ECO:0007669"/>
    <property type="project" value="UniProtKB-SubCell"/>
</dbReference>
<dbReference type="InterPro" id="IPR002017">
    <property type="entry name" value="Spectrin_repeat"/>
</dbReference>
<keyword evidence="3" id="KW-0963">Cytoplasm</keyword>
<dbReference type="SUPFAM" id="SSF46966">
    <property type="entry name" value="Spectrin repeat"/>
    <property type="match status" value="3"/>
</dbReference>
<dbReference type="SUPFAM" id="SSF47576">
    <property type="entry name" value="Calponin-homology domain, CH-domain"/>
    <property type="match status" value="1"/>
</dbReference>
<dbReference type="FunFam" id="1.20.58.60:FF:000005">
    <property type="entry name" value="Actinin alpha 1"/>
    <property type="match status" value="1"/>
</dbReference>
<dbReference type="InterPro" id="IPR001589">
    <property type="entry name" value="Actinin_actin-bd_CS"/>
</dbReference>
<dbReference type="AlphaFoldDB" id="A0A8D1ZM91"/>
<evidence type="ECO:0000256" key="5">
    <source>
        <dbReference type="ARBA" id="ARBA00022737"/>
    </source>
</evidence>
<dbReference type="Proteomes" id="UP000694725">
    <property type="component" value="Unplaced"/>
</dbReference>
<dbReference type="FunFam" id="1.20.58.60:FF:000004">
    <property type="entry name" value="Actinin alpha 1"/>
    <property type="match status" value="1"/>
</dbReference>
<dbReference type="Pfam" id="PF13833">
    <property type="entry name" value="EF-hand_8"/>
    <property type="match status" value="1"/>
</dbReference>
<comment type="subcellular location">
    <subcellularLocation>
        <location evidence="1">Cytoplasm</location>
        <location evidence="1">Myofibril</location>
        <location evidence="1">Sarcomere</location>
        <location evidence="1">Z line</location>
    </subcellularLocation>
</comment>
<dbReference type="CDD" id="cd21214">
    <property type="entry name" value="CH_ACTN_rpt1"/>
    <property type="match status" value="1"/>
</dbReference>
<dbReference type="Ensembl" id="ENSSSCT00065087795.1">
    <property type="protein sequence ID" value="ENSSSCP00065038413.1"/>
    <property type="gene ID" value="ENSSSCG00065063942.1"/>
</dbReference>
<evidence type="ECO:0000256" key="8">
    <source>
        <dbReference type="ARBA" id="ARBA00043249"/>
    </source>
</evidence>
<feature type="domain" description="EF-hand" evidence="11">
    <location>
        <begin position="713"/>
        <end position="748"/>
    </location>
</feature>
<dbReference type="SMART" id="SM00054">
    <property type="entry name" value="EFh"/>
    <property type="match status" value="2"/>
</dbReference>
<keyword evidence="9" id="KW-0175">Coiled coil</keyword>
<sequence>MDHYDSQQTNDYMQPEEDWDRDLLLDPAWEKQQRKTFTAWCNSHLRKAGTQIENIEEDFRDGLKLMLLLEVISGERLAKPERGKMRVHKISNVNKALDFIASKGVKLVSIGAEEIVDGNVKMTLGMIWTIILRFAIQDISVEETSAKEGLLLWCQRKTAPYKNVNIQNFHISWKDGLGFCALIHRHRPELIDYGKLRKDDPLTNLNTAFDVAEKYLDIPKMLDAEDIVGTARPDEKAIMTYVSSFYHAFSGAQKVPGAPCSFLAQHTSCQTLIHALPPLLPLPRLGDRGKALTLHVHFGKLRSFSSFQAESAAFRGPELLLAEGALCFKDINNAWGCLEQAEKGYEEWLLNEIRRLERLDHLAEKFRQKASIHEAWTDGKEAMLRQKDYETATLSEIKALLKKHEAFESDLAAHQDRVEQIAAIAQELNELDYYDSPSVNARCQKICDQWDNLGALTQKRREALERTEKLLETIDQLYLEYAKRAAPFNNWMEGAMEDLQDTFIVHTIEEIQGLTTAHEQFKATLPDADKERLAILGIHNEVSKIVQTYHVNMAGTNPYTTITPQEINGKWDHVRQLVPRRDQALTEEHARQQHNERLRKQFGAQANVIGPWIQTKMEEIGRISIEMHGTLEDQLSHLRQYEKSIVNYKPKIDQLEGDHQLIQEALIFDNKHTNYTMEHIRVGWEQLLTTIARTINEVENQILTRDAKGISQEQMNEFRASFNHFDRKKTGMMDTDDFRACLISMGYNMGEAEFARIMSIVDPNRLGVVTFQAFIDFMSRETADTDTADQVMASFKILAGDKNYITVDELRRELPPDQAEYCIARMAPYTGPDAVPGALDYMSFSTALYGESDL</sequence>
<organism evidence="12 13">
    <name type="scientific">Sus scrofa</name>
    <name type="common">Pig</name>
    <dbReference type="NCBI Taxonomy" id="9823"/>
    <lineage>
        <taxon>Eukaryota</taxon>
        <taxon>Metazoa</taxon>
        <taxon>Chordata</taxon>
        <taxon>Craniata</taxon>
        <taxon>Vertebrata</taxon>
        <taxon>Euteleostomi</taxon>
        <taxon>Mammalia</taxon>
        <taxon>Eutheria</taxon>
        <taxon>Laurasiatheria</taxon>
        <taxon>Artiodactyla</taxon>
        <taxon>Suina</taxon>
        <taxon>Suidae</taxon>
        <taxon>Sus</taxon>
    </lineage>
</organism>
<dbReference type="Ensembl" id="ENSSSCT00055037244.1">
    <property type="protein sequence ID" value="ENSSSCP00055029588.1"/>
    <property type="gene ID" value="ENSSSCG00055018169.1"/>
</dbReference>
<dbReference type="Gene3D" id="1.10.238.10">
    <property type="entry name" value="EF-hand"/>
    <property type="match status" value="2"/>
</dbReference>
<dbReference type="InterPro" id="IPR018159">
    <property type="entry name" value="Spectrin/alpha-actinin"/>
</dbReference>
<dbReference type="Pfam" id="PF00435">
    <property type="entry name" value="Spectrin"/>
    <property type="match status" value="3"/>
</dbReference>
<dbReference type="InterPro" id="IPR002048">
    <property type="entry name" value="EF_hand_dom"/>
</dbReference>
<dbReference type="Proteomes" id="UP000694720">
    <property type="component" value="Unplaced"/>
</dbReference>
<dbReference type="Pfam" id="PF00307">
    <property type="entry name" value="CH"/>
    <property type="match status" value="2"/>
</dbReference>
<dbReference type="InterPro" id="IPR011992">
    <property type="entry name" value="EF-hand-dom_pair"/>
</dbReference>
<comment type="similarity">
    <text evidence="2">Belongs to the alpha-actinin family.</text>
</comment>
<evidence type="ECO:0000256" key="7">
    <source>
        <dbReference type="ARBA" id="ARBA00023203"/>
    </source>
</evidence>
<feature type="domain" description="EF-hand" evidence="11">
    <location>
        <begin position="749"/>
        <end position="784"/>
    </location>
</feature>
<keyword evidence="7" id="KW-0009">Actin-binding</keyword>
<dbReference type="Ensembl" id="ENSSSCT00035030165.1">
    <property type="protein sequence ID" value="ENSSSCP00035011719.1"/>
    <property type="gene ID" value="ENSSSCG00035023004.1"/>
</dbReference>
<feature type="domain" description="Calponin-homology (CH)" evidence="10">
    <location>
        <begin position="31"/>
        <end position="135"/>
    </location>
</feature>
<dbReference type="FunFam" id="1.10.238.10:FF:000018">
    <property type="entry name" value="Actinin, alpha 1"/>
    <property type="match status" value="1"/>
</dbReference>
<dbReference type="PANTHER" id="PTHR11915">
    <property type="entry name" value="SPECTRIN/FILAMIN RELATED CYTOSKELETAL PROTEIN"/>
    <property type="match status" value="1"/>
</dbReference>
<dbReference type="CDD" id="cd21216">
    <property type="entry name" value="CH_ACTN_rpt2"/>
    <property type="match status" value="1"/>
</dbReference>
<dbReference type="FunFam" id="1.10.418.10:FF:000001">
    <property type="entry name" value="Actinin alpha 1"/>
    <property type="match status" value="1"/>
</dbReference>
<dbReference type="FunFam" id="1.10.238.10:FF:000004">
    <property type="entry name" value="Actinin alpha 1"/>
    <property type="match status" value="1"/>
</dbReference>
<dbReference type="PROSITE" id="PS00020">
    <property type="entry name" value="ACTININ_2"/>
    <property type="match status" value="1"/>
</dbReference>
<dbReference type="GO" id="GO:0003779">
    <property type="term" value="F:actin binding"/>
    <property type="evidence" value="ECO:0007669"/>
    <property type="project" value="UniProtKB-KW"/>
</dbReference>
<dbReference type="GO" id="GO:0005509">
    <property type="term" value="F:calcium ion binding"/>
    <property type="evidence" value="ECO:0007669"/>
    <property type="project" value="InterPro"/>
</dbReference>
<dbReference type="CDD" id="cd00051">
    <property type="entry name" value="EFh"/>
    <property type="match status" value="1"/>
</dbReference>
<evidence type="ECO:0000256" key="3">
    <source>
        <dbReference type="ARBA" id="ARBA00022490"/>
    </source>
</evidence>
<dbReference type="PROSITE" id="PS50021">
    <property type="entry name" value="CH"/>
    <property type="match status" value="2"/>
</dbReference>
<protein>
    <recommendedName>
        <fullName evidence="8">F-actin cross-linking protein</fullName>
    </recommendedName>
</protein>
<dbReference type="FunFam" id="1.20.58.60:FF:000003">
    <property type="entry name" value="Actinin, alpha 1"/>
    <property type="match status" value="1"/>
</dbReference>
<dbReference type="InterPro" id="IPR036872">
    <property type="entry name" value="CH_dom_sf"/>
</dbReference>
<evidence type="ECO:0000256" key="2">
    <source>
        <dbReference type="ARBA" id="ARBA00010255"/>
    </source>
</evidence>
<dbReference type="InterPro" id="IPR014837">
    <property type="entry name" value="EF-hand_Ca_insen"/>
</dbReference>
<keyword evidence="5" id="KW-0677">Repeat</keyword>
<dbReference type="PROSITE" id="PS50222">
    <property type="entry name" value="EF_HAND_2"/>
    <property type="match status" value="2"/>
</dbReference>
<dbReference type="CDD" id="cd00176">
    <property type="entry name" value="SPEC"/>
    <property type="match status" value="1"/>
</dbReference>
<dbReference type="SMART" id="SM00150">
    <property type="entry name" value="SPEC"/>
    <property type="match status" value="3"/>
</dbReference>
<dbReference type="InterPro" id="IPR001715">
    <property type="entry name" value="CH_dom"/>
</dbReference>
<dbReference type="PROSITE" id="PS00019">
    <property type="entry name" value="ACTININ_1"/>
    <property type="match status" value="1"/>
</dbReference>
<evidence type="ECO:0000256" key="9">
    <source>
        <dbReference type="SAM" id="Coils"/>
    </source>
</evidence>
<evidence type="ECO:0000313" key="13">
    <source>
        <dbReference type="Proteomes" id="UP000694725"/>
    </source>
</evidence>
<evidence type="ECO:0000259" key="11">
    <source>
        <dbReference type="PROSITE" id="PS50222"/>
    </source>
</evidence>
<dbReference type="Gene3D" id="1.10.418.10">
    <property type="entry name" value="Calponin-like domain"/>
    <property type="match status" value="2"/>
</dbReference>
<dbReference type="SMART" id="SM00033">
    <property type="entry name" value="CH"/>
    <property type="match status" value="2"/>
</dbReference>
<feature type="coiled-coil region" evidence="9">
    <location>
        <begin position="397"/>
        <end position="431"/>
    </location>
</feature>
<name>A0A8D1ZM91_PIG</name>
<dbReference type="Proteomes" id="UP000694724">
    <property type="component" value="Unplaced"/>
</dbReference>
<reference evidence="12" key="1">
    <citation type="submission" date="2025-05" db="UniProtKB">
        <authorList>
            <consortium name="Ensembl"/>
        </authorList>
    </citation>
    <scope>IDENTIFICATION</scope>
</reference>
<dbReference type="SMART" id="SM01184">
    <property type="entry name" value="efhand_Ca_insen"/>
    <property type="match status" value="1"/>
</dbReference>
<evidence type="ECO:0000256" key="1">
    <source>
        <dbReference type="ARBA" id="ARBA00004216"/>
    </source>
</evidence>
<evidence type="ECO:0000313" key="12">
    <source>
        <dbReference type="Ensembl" id="ENSSSCP00065038413.1"/>
    </source>
</evidence>
<dbReference type="Pfam" id="PF08726">
    <property type="entry name" value="EFhand_Ca_insen"/>
    <property type="match status" value="1"/>
</dbReference>
<keyword evidence="6" id="KW-0106">Calcium</keyword>
<dbReference type="FunFam" id="1.10.418.10:FF:000005">
    <property type="entry name" value="Actinin alpha 4"/>
    <property type="match status" value="1"/>
</dbReference>
<accession>A0A8D1ZM91</accession>
<evidence type="ECO:0000259" key="10">
    <source>
        <dbReference type="PROSITE" id="PS50021"/>
    </source>
</evidence>
<dbReference type="SUPFAM" id="SSF47473">
    <property type="entry name" value="EF-hand"/>
    <property type="match status" value="1"/>
</dbReference>
<evidence type="ECO:0000256" key="6">
    <source>
        <dbReference type="ARBA" id="ARBA00022837"/>
    </source>
</evidence>
<proteinExistence type="inferred from homology"/>
<dbReference type="Gene3D" id="1.20.58.60">
    <property type="match status" value="3"/>
</dbReference>
<keyword evidence="4" id="KW-0479">Metal-binding</keyword>
<feature type="domain" description="Calponin-homology (CH)" evidence="10">
    <location>
        <begin position="144"/>
        <end position="250"/>
    </location>
</feature>